<dbReference type="EMBL" id="CAXDID020000290">
    <property type="protein sequence ID" value="CAL6071397.1"/>
    <property type="molecule type" value="Genomic_DNA"/>
</dbReference>
<dbReference type="PROSITE" id="PS50090">
    <property type="entry name" value="MYB_LIKE"/>
    <property type="match status" value="1"/>
</dbReference>
<dbReference type="AlphaFoldDB" id="A0AA86THR2"/>
<dbReference type="Pfam" id="PF00249">
    <property type="entry name" value="Myb_DNA-binding"/>
    <property type="match status" value="1"/>
</dbReference>
<reference evidence="3" key="1">
    <citation type="submission" date="2023-06" db="EMBL/GenBank/DDBJ databases">
        <authorList>
            <person name="Kurt Z."/>
        </authorList>
    </citation>
    <scope>NUCLEOTIDE SEQUENCE</scope>
</reference>
<feature type="domain" description="HTH myb-type" evidence="2">
    <location>
        <begin position="1"/>
        <end position="56"/>
    </location>
</feature>
<keyword evidence="5" id="KW-1185">Reference proteome</keyword>
<accession>A0AA86THR2</accession>
<organism evidence="3">
    <name type="scientific">Hexamita inflata</name>
    <dbReference type="NCBI Taxonomy" id="28002"/>
    <lineage>
        <taxon>Eukaryota</taxon>
        <taxon>Metamonada</taxon>
        <taxon>Diplomonadida</taxon>
        <taxon>Hexamitidae</taxon>
        <taxon>Hexamitinae</taxon>
        <taxon>Hexamita</taxon>
    </lineage>
</organism>
<evidence type="ECO:0000313" key="5">
    <source>
        <dbReference type="Proteomes" id="UP001642409"/>
    </source>
</evidence>
<evidence type="ECO:0000259" key="2">
    <source>
        <dbReference type="PROSITE" id="PS51294"/>
    </source>
</evidence>
<dbReference type="PROSITE" id="PS51294">
    <property type="entry name" value="HTH_MYB"/>
    <property type="match status" value="1"/>
</dbReference>
<protein>
    <submittedName>
        <fullName evidence="3">Myb-like DNA-binding domain-containing protein</fullName>
    </submittedName>
    <submittedName>
        <fullName evidence="4">Myb-like_DNA-binding domain-containing protein</fullName>
    </submittedName>
</protein>
<dbReference type="InterPro" id="IPR017930">
    <property type="entry name" value="Myb_dom"/>
</dbReference>
<sequence>MPQYKWTEDDIQQLINAVQQSKNDKRINWSKVAEFLPGRTPVQCKSQYTARINYKPTEKVNMVWNYDACVLLSAYVHIYNSNWQFISETGFNNQIKPDALKKQYTLVSQVIQKNMAKHAEYVLEAKNLHLDRKTFYLYALIQGLNFRLLENDAKILAKISDQPPPKVLLAPIYEHIPILSAEIYAETAEQTMYMPFYRKLEKEFRLQEVIEIVDKLIAKTDPKLIAKMGYEYDQNRANIHKMFLQ</sequence>
<keyword evidence="3" id="KW-0238">DNA-binding</keyword>
<gene>
    <name evidence="3" type="ORF">HINF_LOCUS5236</name>
    <name evidence="4" type="ORF">HINF_LOCUS55125</name>
</gene>
<dbReference type="InterPro" id="IPR009057">
    <property type="entry name" value="Homeodomain-like_sf"/>
</dbReference>
<name>A0AA86THR2_9EUKA</name>
<proteinExistence type="predicted"/>
<evidence type="ECO:0000313" key="4">
    <source>
        <dbReference type="EMBL" id="CAL6071397.1"/>
    </source>
</evidence>
<dbReference type="SUPFAM" id="SSF46689">
    <property type="entry name" value="Homeodomain-like"/>
    <property type="match status" value="1"/>
</dbReference>
<dbReference type="EMBL" id="CATOUU010000134">
    <property type="protein sequence ID" value="CAI9917591.1"/>
    <property type="molecule type" value="Genomic_DNA"/>
</dbReference>
<feature type="domain" description="Myb-like" evidence="1">
    <location>
        <begin position="1"/>
        <end position="52"/>
    </location>
</feature>
<comment type="caution">
    <text evidence="3">The sequence shown here is derived from an EMBL/GenBank/DDBJ whole genome shotgun (WGS) entry which is preliminary data.</text>
</comment>
<dbReference type="InterPro" id="IPR001005">
    <property type="entry name" value="SANT/Myb"/>
</dbReference>
<dbReference type="Gene3D" id="1.10.10.60">
    <property type="entry name" value="Homeodomain-like"/>
    <property type="match status" value="1"/>
</dbReference>
<dbReference type="Proteomes" id="UP001642409">
    <property type="component" value="Unassembled WGS sequence"/>
</dbReference>
<evidence type="ECO:0000313" key="3">
    <source>
        <dbReference type="EMBL" id="CAI9917591.1"/>
    </source>
</evidence>
<evidence type="ECO:0000259" key="1">
    <source>
        <dbReference type="PROSITE" id="PS50090"/>
    </source>
</evidence>
<reference evidence="4 5" key="2">
    <citation type="submission" date="2024-07" db="EMBL/GenBank/DDBJ databases">
        <authorList>
            <person name="Akdeniz Z."/>
        </authorList>
    </citation>
    <scope>NUCLEOTIDE SEQUENCE [LARGE SCALE GENOMIC DNA]</scope>
</reference>
<dbReference type="CDD" id="cd00167">
    <property type="entry name" value="SANT"/>
    <property type="match status" value="1"/>
</dbReference>
<dbReference type="GO" id="GO:0003677">
    <property type="term" value="F:DNA binding"/>
    <property type="evidence" value="ECO:0007669"/>
    <property type="project" value="UniProtKB-KW"/>
</dbReference>
<dbReference type="SMART" id="SM00717">
    <property type="entry name" value="SANT"/>
    <property type="match status" value="1"/>
</dbReference>